<name>A0A975IY13_9BACT</name>
<organism evidence="1 2">
    <name type="scientific">Luteolibacter ambystomatis</name>
    <dbReference type="NCBI Taxonomy" id="2824561"/>
    <lineage>
        <taxon>Bacteria</taxon>
        <taxon>Pseudomonadati</taxon>
        <taxon>Verrucomicrobiota</taxon>
        <taxon>Verrucomicrobiia</taxon>
        <taxon>Verrucomicrobiales</taxon>
        <taxon>Verrucomicrobiaceae</taxon>
        <taxon>Luteolibacter</taxon>
    </lineage>
</organism>
<evidence type="ECO:0008006" key="3">
    <source>
        <dbReference type="Google" id="ProtNLM"/>
    </source>
</evidence>
<accession>A0A975IY13</accession>
<dbReference type="Proteomes" id="UP000676169">
    <property type="component" value="Chromosome"/>
</dbReference>
<dbReference type="PROSITE" id="PS51257">
    <property type="entry name" value="PROKAR_LIPOPROTEIN"/>
    <property type="match status" value="1"/>
</dbReference>
<dbReference type="KEGG" id="lamb:KBB96_13635"/>
<proteinExistence type="predicted"/>
<gene>
    <name evidence="1" type="ORF">KBB96_13635</name>
</gene>
<dbReference type="AlphaFoldDB" id="A0A975IY13"/>
<evidence type="ECO:0000313" key="2">
    <source>
        <dbReference type="Proteomes" id="UP000676169"/>
    </source>
</evidence>
<dbReference type="EMBL" id="CP073100">
    <property type="protein sequence ID" value="QUE49906.1"/>
    <property type="molecule type" value="Genomic_DNA"/>
</dbReference>
<sequence length="237" mass="25812">MRILKAIGGVVMAVVFGGSLVSCSGVLSPRGPESPAALQKRGLKPGEGYLVATFDKISLDREGGSGPDHAVSWVQVERAGKPGGNFARLKPAVSHPIYDLLIPNGRPSEVVAMPLPAGNYELTGWRVETNTGGGWIEISNRLPIRVPLQVNPGEATYVGRFRSIAVWGRNFIGVPVLADGAMLLGDDFSKDQSRISNHYPMIRPSMIHRSNAPATYQAEMRRVARTPREEAFWKKWL</sequence>
<protein>
    <recommendedName>
        <fullName evidence="3">DUF4382 domain-containing protein</fullName>
    </recommendedName>
</protein>
<evidence type="ECO:0000313" key="1">
    <source>
        <dbReference type="EMBL" id="QUE49906.1"/>
    </source>
</evidence>
<keyword evidence="2" id="KW-1185">Reference proteome</keyword>
<dbReference type="RefSeq" id="WP_211629995.1">
    <property type="nucleotide sequence ID" value="NZ_CP073100.1"/>
</dbReference>
<reference evidence="1" key="1">
    <citation type="submission" date="2021-04" db="EMBL/GenBank/DDBJ databases">
        <title>Luteolibacter sp. 32A isolated from the skin of an Anderson's salamander (Ambystoma andersonii).</title>
        <authorList>
            <person name="Spergser J."/>
            <person name="Busse H.-J."/>
        </authorList>
    </citation>
    <scope>NUCLEOTIDE SEQUENCE</scope>
    <source>
        <strain evidence="1">32A</strain>
    </source>
</reference>